<reference evidence="1" key="1">
    <citation type="journal article" date="2014" name="Front. Microbiol.">
        <title>High frequency of phylogenetically diverse reductive dehalogenase-homologous genes in deep subseafloor sedimentary metagenomes.</title>
        <authorList>
            <person name="Kawai M."/>
            <person name="Futagami T."/>
            <person name="Toyoda A."/>
            <person name="Takaki Y."/>
            <person name="Nishi S."/>
            <person name="Hori S."/>
            <person name="Arai W."/>
            <person name="Tsubouchi T."/>
            <person name="Morono Y."/>
            <person name="Uchiyama I."/>
            <person name="Ito T."/>
            <person name="Fujiyama A."/>
            <person name="Inagaki F."/>
            <person name="Takami H."/>
        </authorList>
    </citation>
    <scope>NUCLEOTIDE SEQUENCE</scope>
    <source>
        <strain evidence="1">Expedition CK06-06</strain>
    </source>
</reference>
<dbReference type="EMBL" id="BARV01005771">
    <property type="protein sequence ID" value="GAI17586.1"/>
    <property type="molecule type" value="Genomic_DNA"/>
</dbReference>
<dbReference type="AlphaFoldDB" id="X1MHQ1"/>
<evidence type="ECO:0008006" key="2">
    <source>
        <dbReference type="Google" id="ProtNLM"/>
    </source>
</evidence>
<feature type="non-terminal residue" evidence="1">
    <location>
        <position position="1"/>
    </location>
</feature>
<accession>X1MHQ1</accession>
<gene>
    <name evidence="1" type="ORF">S06H3_11716</name>
</gene>
<comment type="caution">
    <text evidence="1">The sequence shown here is derived from an EMBL/GenBank/DDBJ whole genome shotgun (WGS) entry which is preliminary data.</text>
</comment>
<protein>
    <recommendedName>
        <fullName evidence="2">DUF4145 domain-containing protein</fullName>
    </recommendedName>
</protein>
<name>X1MHQ1_9ZZZZ</name>
<sequence>WLKRRILEDLVEFAVYRPFGVKKTFKQWAKIAKRLETGKEAECKLAVIEADSLLNDIFKKMGYSGETIGEILKQLDSTTLPNIEQIWEAHKIRNNVVHDPDYRFTLDEAKKTLGIFEKALRDLEMF</sequence>
<evidence type="ECO:0000313" key="1">
    <source>
        <dbReference type="EMBL" id="GAI17586.1"/>
    </source>
</evidence>
<proteinExistence type="predicted"/>
<organism evidence="1">
    <name type="scientific">marine sediment metagenome</name>
    <dbReference type="NCBI Taxonomy" id="412755"/>
    <lineage>
        <taxon>unclassified sequences</taxon>
        <taxon>metagenomes</taxon>
        <taxon>ecological metagenomes</taxon>
    </lineage>
</organism>